<dbReference type="PANTHER" id="PTHR43861:SF1">
    <property type="entry name" value="TRANS-ACONITATE 2-METHYLTRANSFERASE"/>
    <property type="match status" value="1"/>
</dbReference>
<evidence type="ECO:0000259" key="3">
    <source>
        <dbReference type="Pfam" id="PF13649"/>
    </source>
</evidence>
<accession>A0ABU8XWN2</accession>
<organism evidence="4 5">
    <name type="scientific">Benzoatithermus flavus</name>
    <dbReference type="NCBI Taxonomy" id="3108223"/>
    <lineage>
        <taxon>Bacteria</taxon>
        <taxon>Pseudomonadati</taxon>
        <taxon>Pseudomonadota</taxon>
        <taxon>Alphaproteobacteria</taxon>
        <taxon>Geminicoccales</taxon>
        <taxon>Geminicoccaceae</taxon>
        <taxon>Benzoatithermus</taxon>
    </lineage>
</organism>
<evidence type="ECO:0000256" key="2">
    <source>
        <dbReference type="ARBA" id="ARBA00022679"/>
    </source>
</evidence>
<reference evidence="4 5" key="1">
    <citation type="submission" date="2024-01" db="EMBL/GenBank/DDBJ databases">
        <title>Multi-omics insights into the function and evolution of sodium benzoate biodegradation pathways in Benzoatithermus flavus gen. nov., sp. nov. from hot spring.</title>
        <authorList>
            <person name="Hu C.-J."/>
            <person name="Li W.-J."/>
        </authorList>
    </citation>
    <scope>NUCLEOTIDE SEQUENCE [LARGE SCALE GENOMIC DNA]</scope>
    <source>
        <strain evidence="4 5">SYSU G07066</strain>
    </source>
</reference>
<dbReference type="CDD" id="cd02440">
    <property type="entry name" value="AdoMet_MTases"/>
    <property type="match status" value="1"/>
</dbReference>
<name>A0ABU8XWN2_9PROT</name>
<comment type="caution">
    <text evidence="4">The sequence shown here is derived from an EMBL/GenBank/DDBJ whole genome shotgun (WGS) entry which is preliminary data.</text>
</comment>
<dbReference type="InterPro" id="IPR029063">
    <property type="entry name" value="SAM-dependent_MTases_sf"/>
</dbReference>
<dbReference type="SUPFAM" id="SSF53335">
    <property type="entry name" value="S-adenosyl-L-methionine-dependent methyltransferases"/>
    <property type="match status" value="1"/>
</dbReference>
<feature type="domain" description="Methyltransferase" evidence="3">
    <location>
        <begin position="38"/>
        <end position="123"/>
    </location>
</feature>
<dbReference type="Proteomes" id="UP001375743">
    <property type="component" value="Unassembled WGS sequence"/>
</dbReference>
<dbReference type="PANTHER" id="PTHR43861">
    <property type="entry name" value="TRANS-ACONITATE 2-METHYLTRANSFERASE-RELATED"/>
    <property type="match status" value="1"/>
</dbReference>
<dbReference type="InterPro" id="IPR023149">
    <property type="entry name" value="Trans_acon_MeTrfase_C"/>
</dbReference>
<dbReference type="Gene3D" id="3.40.50.150">
    <property type="entry name" value="Vaccinia Virus protein VP39"/>
    <property type="match status" value="1"/>
</dbReference>
<proteinExistence type="predicted"/>
<dbReference type="Pfam" id="PF13649">
    <property type="entry name" value="Methyltransf_25"/>
    <property type="match status" value="1"/>
</dbReference>
<sequence>MPVLSWSPEQYGRHAAPRLRPALDLLARVPLGPEAVRVVDLGCGAGALFPALRARFPRAQLVGVDVSPAMLEKAKATDPGVELIEADAATWRPAGAVDLIIANASLHWLPGHDRLLPDLLRCCRVLAVQVPANFAAPSHRLIRMLAAEPEWRDRLGDLALGDHVLEPAAYHAILTGAGAAVDLWETTYHHALTGPDPVLEWLKGTTLLPVHAALGGSGAEAARTFERALGVRLAAAYPADAAGVTLFPFKRLFFVATTVLV</sequence>
<dbReference type="EMBL" id="JBBLZC010000027">
    <property type="protein sequence ID" value="MEK0085451.1"/>
    <property type="molecule type" value="Genomic_DNA"/>
</dbReference>
<evidence type="ECO:0000313" key="5">
    <source>
        <dbReference type="Proteomes" id="UP001375743"/>
    </source>
</evidence>
<dbReference type="InterPro" id="IPR041698">
    <property type="entry name" value="Methyltransf_25"/>
</dbReference>
<keyword evidence="1 4" id="KW-0489">Methyltransferase</keyword>
<keyword evidence="2" id="KW-0808">Transferase</keyword>
<protein>
    <submittedName>
        <fullName evidence="4">Methyltransferase domain-containing protein</fullName>
    </submittedName>
</protein>
<gene>
    <name evidence="4" type="ORF">U1T56_20045</name>
</gene>
<dbReference type="GO" id="GO:0008168">
    <property type="term" value="F:methyltransferase activity"/>
    <property type="evidence" value="ECO:0007669"/>
    <property type="project" value="UniProtKB-KW"/>
</dbReference>
<dbReference type="RefSeq" id="WP_418161300.1">
    <property type="nucleotide sequence ID" value="NZ_JBBLZC010000027.1"/>
</dbReference>
<keyword evidence="5" id="KW-1185">Reference proteome</keyword>
<dbReference type="Gene3D" id="1.10.150.290">
    <property type="entry name" value="S-adenosyl-L-methionine-dependent methyltransferases"/>
    <property type="match status" value="1"/>
</dbReference>
<evidence type="ECO:0000256" key="1">
    <source>
        <dbReference type="ARBA" id="ARBA00022603"/>
    </source>
</evidence>
<dbReference type="GO" id="GO:0032259">
    <property type="term" value="P:methylation"/>
    <property type="evidence" value="ECO:0007669"/>
    <property type="project" value="UniProtKB-KW"/>
</dbReference>
<evidence type="ECO:0000313" key="4">
    <source>
        <dbReference type="EMBL" id="MEK0085451.1"/>
    </source>
</evidence>